<dbReference type="Proteomes" id="UP000005952">
    <property type="component" value="Chromosome"/>
</dbReference>
<gene>
    <name evidence="1" type="ORF">HYPDE_28748</name>
</gene>
<accession>N0B1S4</accession>
<dbReference type="EMBL" id="CP005587">
    <property type="protein sequence ID" value="AGK57429.1"/>
    <property type="molecule type" value="Genomic_DNA"/>
</dbReference>
<organism evidence="1 2">
    <name type="scientific">Hyphomicrobium denitrificans 1NES1</name>
    <dbReference type="NCBI Taxonomy" id="670307"/>
    <lineage>
        <taxon>Bacteria</taxon>
        <taxon>Pseudomonadati</taxon>
        <taxon>Pseudomonadota</taxon>
        <taxon>Alphaproteobacteria</taxon>
        <taxon>Hyphomicrobiales</taxon>
        <taxon>Hyphomicrobiaceae</taxon>
        <taxon>Hyphomicrobium</taxon>
    </lineage>
</organism>
<evidence type="ECO:0000313" key="1">
    <source>
        <dbReference type="EMBL" id="AGK57429.1"/>
    </source>
</evidence>
<protein>
    <submittedName>
        <fullName evidence="1">Uncharacterized protein</fullName>
    </submittedName>
</protein>
<dbReference type="AlphaFoldDB" id="N0B1S4"/>
<keyword evidence="2" id="KW-1185">Reference proteome</keyword>
<proteinExistence type="predicted"/>
<reference evidence="1 2" key="1">
    <citation type="journal article" date="2013" name="Genome Announc.">
        <title>Genome sequences for three denitrifying bacterial strains isolated from a uranium- and nitrate-contaminated subsurface environment.</title>
        <authorList>
            <person name="Venkatramanan R."/>
            <person name="Prakash O."/>
            <person name="Woyke T."/>
            <person name="Chain P."/>
            <person name="Goodwin L.A."/>
            <person name="Watson D."/>
            <person name="Brooks S."/>
            <person name="Kostka J.E."/>
            <person name="Green S.J."/>
        </authorList>
    </citation>
    <scope>NUCLEOTIDE SEQUENCE [LARGE SCALE GENOMIC DNA]</scope>
    <source>
        <strain evidence="1 2">1NES1</strain>
    </source>
</reference>
<sequence length="62" mass="6508">MASRASRGTSSATGILALGSHPALALHENADRRHKKGRDAWLLSGTGVDRAGSLEKEAGVRR</sequence>
<name>N0B1S4_9HYPH</name>
<evidence type="ECO:0000313" key="2">
    <source>
        <dbReference type="Proteomes" id="UP000005952"/>
    </source>
</evidence>
<dbReference type="KEGG" id="hdt:HYPDE_28748"/>
<dbReference type="STRING" id="670307.HYPDE_28748"/>
<dbReference type="HOGENOM" id="CLU_2898112_0_0_5"/>